<dbReference type="CDD" id="cd06850">
    <property type="entry name" value="biotinyl_domain"/>
    <property type="match status" value="1"/>
</dbReference>
<comment type="cofactor">
    <cofactor evidence="1">
        <name>biotin</name>
        <dbReference type="ChEBI" id="CHEBI:57586"/>
    </cofactor>
</comment>
<dbReference type="SUPFAM" id="SSF51246">
    <property type="entry name" value="Rudiment single hybrid motif"/>
    <property type="match status" value="1"/>
</dbReference>
<dbReference type="SMART" id="SM00878">
    <property type="entry name" value="Biotin_carb_C"/>
    <property type="match status" value="1"/>
</dbReference>
<gene>
    <name evidence="9" type="ORF">H9Q72_013253</name>
</gene>
<dbReference type="Pfam" id="PF00289">
    <property type="entry name" value="Biotin_carb_N"/>
    <property type="match status" value="1"/>
</dbReference>
<dbReference type="FunFam" id="3.30.1490.20:FF:000003">
    <property type="entry name" value="acetyl-CoA carboxylase isoform X1"/>
    <property type="match status" value="1"/>
</dbReference>
<name>A0A9P7L2C7_9HYPO</name>
<dbReference type="Pfam" id="PF02786">
    <property type="entry name" value="CPSase_L_D2"/>
    <property type="match status" value="1"/>
</dbReference>
<dbReference type="InterPro" id="IPR005482">
    <property type="entry name" value="Biotin_COase_C"/>
</dbReference>
<dbReference type="InterPro" id="IPR011054">
    <property type="entry name" value="Rudment_hybrid_motif"/>
</dbReference>
<dbReference type="SUPFAM" id="SSF52440">
    <property type="entry name" value="PreATP-grasp domain"/>
    <property type="match status" value="1"/>
</dbReference>
<keyword evidence="2" id="KW-0436">Ligase</keyword>
<dbReference type="PROSITE" id="PS00867">
    <property type="entry name" value="CPSASE_2"/>
    <property type="match status" value="1"/>
</dbReference>
<dbReference type="PANTHER" id="PTHR18866">
    <property type="entry name" value="CARBOXYLASE:PYRUVATE/ACETYL-COA/PROPIONYL-COA CARBOXYLASE"/>
    <property type="match status" value="1"/>
</dbReference>
<dbReference type="InterPro" id="IPR005479">
    <property type="entry name" value="CPAse_ATP-bd"/>
</dbReference>
<dbReference type="InterPro" id="IPR000089">
    <property type="entry name" value="Biotin_lipoyl"/>
</dbReference>
<keyword evidence="4 6" id="KW-0067">ATP-binding</keyword>
<evidence type="ECO:0000256" key="5">
    <source>
        <dbReference type="ARBA" id="ARBA00023267"/>
    </source>
</evidence>
<feature type="domain" description="ATP-grasp" evidence="7">
    <location>
        <begin position="88"/>
        <end position="285"/>
    </location>
</feature>
<protein>
    <submittedName>
        <fullName evidence="9">Uncharacterized protein</fullName>
    </submittedName>
</protein>
<dbReference type="Proteomes" id="UP000750502">
    <property type="component" value="Unassembled WGS sequence"/>
</dbReference>
<dbReference type="PANTHER" id="PTHR18866:SF127">
    <property type="match status" value="1"/>
</dbReference>
<dbReference type="PROSITE" id="PS00866">
    <property type="entry name" value="CPSASE_1"/>
    <property type="match status" value="1"/>
</dbReference>
<dbReference type="GO" id="GO:0005524">
    <property type="term" value="F:ATP binding"/>
    <property type="evidence" value="ECO:0007669"/>
    <property type="project" value="UniProtKB-UniRule"/>
</dbReference>
<dbReference type="AlphaFoldDB" id="A0A9P7L2C7"/>
<dbReference type="GO" id="GO:0016874">
    <property type="term" value="F:ligase activity"/>
    <property type="evidence" value="ECO:0007669"/>
    <property type="project" value="UniProtKB-KW"/>
</dbReference>
<keyword evidence="5" id="KW-0092">Biotin</keyword>
<dbReference type="InterPro" id="IPR016185">
    <property type="entry name" value="PreATP-grasp_dom_sf"/>
</dbReference>
<evidence type="ECO:0000256" key="2">
    <source>
        <dbReference type="ARBA" id="ARBA00022598"/>
    </source>
</evidence>
<reference evidence="9" key="1">
    <citation type="journal article" date="2020" name="bioRxiv">
        <title>Historical genomics reveals the evolutionary mechanisms behind multiple outbreaks of the host-specific coffee wilt pathogen Fusarium xylarioides.</title>
        <authorList>
            <person name="Peck D."/>
            <person name="Nowell R.W."/>
            <person name="Flood J."/>
            <person name="Ryan M.J."/>
            <person name="Barraclough T.G."/>
        </authorList>
    </citation>
    <scope>NUCLEOTIDE SEQUENCE</scope>
    <source>
        <strain evidence="9">IMI 127659i</strain>
    </source>
</reference>
<comment type="caution">
    <text evidence="9">The sequence shown here is derived from an EMBL/GenBank/DDBJ whole genome shotgun (WGS) entry which is preliminary data.</text>
</comment>
<feature type="domain" description="Biotin carboxylation" evidence="8">
    <location>
        <begin position="1"/>
        <end position="422"/>
    </location>
</feature>
<reference evidence="9" key="2">
    <citation type="submission" date="2020-10" db="EMBL/GenBank/DDBJ databases">
        <authorList>
            <person name="Peck L.D."/>
            <person name="Nowell R.W."/>
            <person name="Flood J."/>
            <person name="Ryan M.J."/>
            <person name="Barraclough T.G."/>
        </authorList>
    </citation>
    <scope>NUCLEOTIDE SEQUENCE</scope>
    <source>
        <strain evidence="9">IMI 127659i</strain>
    </source>
</reference>
<evidence type="ECO:0000313" key="9">
    <source>
        <dbReference type="EMBL" id="KAG5758616.1"/>
    </source>
</evidence>
<proteinExistence type="predicted"/>
<evidence type="ECO:0000313" key="10">
    <source>
        <dbReference type="Proteomes" id="UP000750502"/>
    </source>
</evidence>
<sequence>MNRDENSLHVKLADEAVCIGQAGEQPYQNIQRLIEVARSAGADAIHPGYGYLSENADFSRQVTASGIVFIGPSPESIAKLGDKRFAKEYLSLHSSVPLIPGYAGQDQDPAHLEAEASRIGYPVLVKASAGGGGKGMRVVHHQSKFREAFLRCASEAERSFGSGHCLIEKYIECEKHVEIQIIGDGETTVSLLDRECSIQRRHQKIIEESPCPWLSHEMRKSMSEAAIEIANLLKYSSAGTVEYIVDIKRQSFYFLEVNTRIQVEHPITEEVVGIDIVALQLFVAAGGKLASLPQLDTIHQQGHAIEVRLCAENPFNGFLPCTGTVALFQQASDVLGVGIPNVRYETGIVSGSVVSVHFDSMVSKIIVWDINRTLAIQKLIYVLSNTVCLGVTTNQLLLRRILAHPDFQDLAYTTSFIALHEAVLLEPVDTELISRDMLMAAVLWSRQHTRAIRQARAGAFAGIPAGFRSQPADQTTLAKQFISCNLSLLGHESAMEFMVRNASADEYEISHLSTDFKPEDTRLLFNQQGGILTRRFYHAVDHEVRQRVTASMLQTKKDLSQNNGKLHLHVGHEQRRFVVSMISSDEFKREISVYSPDMGLAVSYAVLDQLSWAGRFEERAKEGGLDSSGQRKYLSPMPCHILQILAADGSKVKRGDGLLVMESMKTEISIKAETPGTVRMHVEKGSKISEGVIMCEVTLDADK</sequence>
<keyword evidence="3 6" id="KW-0547">Nucleotide-binding</keyword>
<dbReference type="Pfam" id="PF02785">
    <property type="entry name" value="Biotin_carb_C"/>
    <property type="match status" value="1"/>
</dbReference>
<organism evidence="9 10">
    <name type="scientific">Fusarium xylarioides</name>
    <dbReference type="NCBI Taxonomy" id="221167"/>
    <lineage>
        <taxon>Eukaryota</taxon>
        <taxon>Fungi</taxon>
        <taxon>Dikarya</taxon>
        <taxon>Ascomycota</taxon>
        <taxon>Pezizomycotina</taxon>
        <taxon>Sordariomycetes</taxon>
        <taxon>Hypocreomycetidae</taxon>
        <taxon>Hypocreales</taxon>
        <taxon>Nectriaceae</taxon>
        <taxon>Fusarium</taxon>
        <taxon>Fusarium fujikuroi species complex</taxon>
    </lineage>
</organism>
<dbReference type="InterPro" id="IPR011764">
    <property type="entry name" value="Biotin_carboxylation_dom"/>
</dbReference>
<keyword evidence="10" id="KW-1185">Reference proteome</keyword>
<dbReference type="Gene3D" id="2.40.50.100">
    <property type="match status" value="1"/>
</dbReference>
<dbReference type="PROSITE" id="PS50975">
    <property type="entry name" value="ATP_GRASP"/>
    <property type="match status" value="1"/>
</dbReference>
<dbReference type="PROSITE" id="PS50979">
    <property type="entry name" value="BC"/>
    <property type="match status" value="1"/>
</dbReference>
<evidence type="ECO:0000259" key="8">
    <source>
        <dbReference type="PROSITE" id="PS50979"/>
    </source>
</evidence>
<evidence type="ECO:0000256" key="4">
    <source>
        <dbReference type="ARBA" id="ARBA00022840"/>
    </source>
</evidence>
<dbReference type="InterPro" id="IPR011761">
    <property type="entry name" value="ATP-grasp"/>
</dbReference>
<dbReference type="Gene3D" id="3.30.470.20">
    <property type="entry name" value="ATP-grasp fold, B domain"/>
    <property type="match status" value="1"/>
</dbReference>
<dbReference type="Pfam" id="PF00364">
    <property type="entry name" value="Biotin_lipoyl"/>
    <property type="match status" value="1"/>
</dbReference>
<dbReference type="OrthoDB" id="196847at2759"/>
<evidence type="ECO:0000259" key="7">
    <source>
        <dbReference type="PROSITE" id="PS50975"/>
    </source>
</evidence>
<evidence type="ECO:0000256" key="1">
    <source>
        <dbReference type="ARBA" id="ARBA00001953"/>
    </source>
</evidence>
<evidence type="ECO:0000256" key="6">
    <source>
        <dbReference type="PROSITE-ProRule" id="PRU00409"/>
    </source>
</evidence>
<dbReference type="SUPFAM" id="SSF51230">
    <property type="entry name" value="Single hybrid motif"/>
    <property type="match status" value="1"/>
</dbReference>
<dbReference type="InterPro" id="IPR011053">
    <property type="entry name" value="Single_hybrid_motif"/>
</dbReference>
<accession>A0A9P7L2C7</accession>
<evidence type="ECO:0000256" key="3">
    <source>
        <dbReference type="ARBA" id="ARBA00022741"/>
    </source>
</evidence>
<dbReference type="InterPro" id="IPR005481">
    <property type="entry name" value="BC-like_N"/>
</dbReference>
<dbReference type="SUPFAM" id="SSF56059">
    <property type="entry name" value="Glutathione synthetase ATP-binding domain-like"/>
    <property type="match status" value="1"/>
</dbReference>
<dbReference type="InterPro" id="IPR050856">
    <property type="entry name" value="Biotin_carboxylase_complex"/>
</dbReference>
<dbReference type="GO" id="GO:0046872">
    <property type="term" value="F:metal ion binding"/>
    <property type="evidence" value="ECO:0007669"/>
    <property type="project" value="InterPro"/>
</dbReference>
<dbReference type="EMBL" id="JADFTT010000790">
    <property type="protein sequence ID" value="KAG5758616.1"/>
    <property type="molecule type" value="Genomic_DNA"/>
</dbReference>